<proteinExistence type="predicted"/>
<reference evidence="2" key="1">
    <citation type="submission" date="2023-03" db="EMBL/GenBank/DDBJ databases">
        <title>Massive genome expansion in bonnet fungi (Mycena s.s.) driven by repeated elements and novel gene families across ecological guilds.</title>
        <authorList>
            <consortium name="Lawrence Berkeley National Laboratory"/>
            <person name="Harder C.B."/>
            <person name="Miyauchi S."/>
            <person name="Viragh M."/>
            <person name="Kuo A."/>
            <person name="Thoen E."/>
            <person name="Andreopoulos B."/>
            <person name="Lu D."/>
            <person name="Skrede I."/>
            <person name="Drula E."/>
            <person name="Henrissat B."/>
            <person name="Morin E."/>
            <person name="Kohler A."/>
            <person name="Barry K."/>
            <person name="LaButti K."/>
            <person name="Morin E."/>
            <person name="Salamov A."/>
            <person name="Lipzen A."/>
            <person name="Mereny Z."/>
            <person name="Hegedus B."/>
            <person name="Baldrian P."/>
            <person name="Stursova M."/>
            <person name="Weitz H."/>
            <person name="Taylor A."/>
            <person name="Grigoriev I.V."/>
            <person name="Nagy L.G."/>
            <person name="Martin F."/>
            <person name="Kauserud H."/>
        </authorList>
    </citation>
    <scope>NUCLEOTIDE SEQUENCE</scope>
    <source>
        <strain evidence="2">9144</strain>
    </source>
</reference>
<keyword evidence="3" id="KW-1185">Reference proteome</keyword>
<protein>
    <submittedName>
        <fullName evidence="2">Uncharacterized protein</fullName>
    </submittedName>
</protein>
<evidence type="ECO:0000313" key="2">
    <source>
        <dbReference type="EMBL" id="KAJ7223499.1"/>
    </source>
</evidence>
<organism evidence="2 3">
    <name type="scientific">Mycena pura</name>
    <dbReference type="NCBI Taxonomy" id="153505"/>
    <lineage>
        <taxon>Eukaryota</taxon>
        <taxon>Fungi</taxon>
        <taxon>Dikarya</taxon>
        <taxon>Basidiomycota</taxon>
        <taxon>Agaricomycotina</taxon>
        <taxon>Agaricomycetes</taxon>
        <taxon>Agaricomycetidae</taxon>
        <taxon>Agaricales</taxon>
        <taxon>Marasmiineae</taxon>
        <taxon>Mycenaceae</taxon>
        <taxon>Mycena</taxon>
    </lineage>
</organism>
<feature type="region of interest" description="Disordered" evidence="1">
    <location>
        <begin position="132"/>
        <end position="153"/>
    </location>
</feature>
<name>A0AAD6YM73_9AGAR</name>
<dbReference type="EMBL" id="JARJCW010000006">
    <property type="protein sequence ID" value="KAJ7223499.1"/>
    <property type="molecule type" value="Genomic_DNA"/>
</dbReference>
<comment type="caution">
    <text evidence="2">The sequence shown here is derived from an EMBL/GenBank/DDBJ whole genome shotgun (WGS) entry which is preliminary data.</text>
</comment>
<gene>
    <name evidence="2" type="ORF">GGX14DRAFT_658326</name>
</gene>
<evidence type="ECO:0000313" key="3">
    <source>
        <dbReference type="Proteomes" id="UP001219525"/>
    </source>
</evidence>
<accession>A0AAD6YM73</accession>
<sequence length="210" mass="21731">MPRRDVVDEAREGHSCAAREEVVWNARACSVRRPWTAQSQRGVREGRHADAGVAQGAACTVCTVGCACGRRRACSGRHAACGDGTGGVIAAGVCSGRVQRAARATSSGQRAYEAAGSVRQARRADLTLRRRVRRERAAGGGSSVSPPRPASRAGAGVGLQCSIYSSQGKVHGDAWVLGSTAWGSASSDLDLPTRGSRMASVAVIRQCGTA</sequence>
<evidence type="ECO:0000256" key="1">
    <source>
        <dbReference type="SAM" id="MobiDB-lite"/>
    </source>
</evidence>
<dbReference type="AlphaFoldDB" id="A0AAD6YM73"/>
<dbReference type="Proteomes" id="UP001219525">
    <property type="component" value="Unassembled WGS sequence"/>
</dbReference>